<comment type="caution">
    <text evidence="1">The sequence shown here is derived from an EMBL/GenBank/DDBJ whole genome shotgun (WGS) entry which is preliminary data.</text>
</comment>
<proteinExistence type="predicted"/>
<sequence>MHIWFQNRFEQKQHDWLEPFRKWIDSAVNMEKIARDSNLFRKKVAAKDVFGSNLRLASRETHGEPQNQWAALCAAHDSIGKISESQILVAGAGIEPTTSGLPAPHQNRFIN</sequence>
<name>A0A1G2BU65_9BACT</name>
<dbReference type="EMBL" id="MHKN01000024">
    <property type="protein sequence ID" value="OGY92109.1"/>
    <property type="molecule type" value="Genomic_DNA"/>
</dbReference>
<evidence type="ECO:0000313" key="1">
    <source>
        <dbReference type="EMBL" id="OGY92109.1"/>
    </source>
</evidence>
<dbReference type="Proteomes" id="UP000177349">
    <property type="component" value="Unassembled WGS sequence"/>
</dbReference>
<gene>
    <name evidence="1" type="ORF">A3B31_01525</name>
</gene>
<evidence type="ECO:0000313" key="2">
    <source>
        <dbReference type="Proteomes" id="UP000177349"/>
    </source>
</evidence>
<reference evidence="1 2" key="1">
    <citation type="journal article" date="2016" name="Nat. Commun.">
        <title>Thousands of microbial genomes shed light on interconnected biogeochemical processes in an aquifer system.</title>
        <authorList>
            <person name="Anantharaman K."/>
            <person name="Brown C.T."/>
            <person name="Hug L.A."/>
            <person name="Sharon I."/>
            <person name="Castelle C.J."/>
            <person name="Probst A.J."/>
            <person name="Thomas B.C."/>
            <person name="Singh A."/>
            <person name="Wilkins M.J."/>
            <person name="Karaoz U."/>
            <person name="Brodie E.L."/>
            <person name="Williams K.H."/>
            <person name="Hubbard S.S."/>
            <person name="Banfield J.F."/>
        </authorList>
    </citation>
    <scope>NUCLEOTIDE SEQUENCE [LARGE SCALE GENOMIC DNA]</scope>
</reference>
<protein>
    <submittedName>
        <fullName evidence="1">Uncharacterized protein</fullName>
    </submittedName>
</protein>
<organism evidence="1 2">
    <name type="scientific">Candidatus Komeilibacteria bacterium RIFCSPLOWO2_01_FULL_53_11</name>
    <dbReference type="NCBI Taxonomy" id="1798552"/>
    <lineage>
        <taxon>Bacteria</taxon>
        <taxon>Candidatus Komeiliibacteriota</taxon>
    </lineage>
</organism>
<dbReference type="AlphaFoldDB" id="A0A1G2BU65"/>
<accession>A0A1G2BU65</accession>